<organism evidence="2 3">
    <name type="scientific">Punica granatum</name>
    <name type="common">Pomegranate</name>
    <dbReference type="NCBI Taxonomy" id="22663"/>
    <lineage>
        <taxon>Eukaryota</taxon>
        <taxon>Viridiplantae</taxon>
        <taxon>Streptophyta</taxon>
        <taxon>Embryophyta</taxon>
        <taxon>Tracheophyta</taxon>
        <taxon>Spermatophyta</taxon>
        <taxon>Magnoliopsida</taxon>
        <taxon>eudicotyledons</taxon>
        <taxon>Gunneridae</taxon>
        <taxon>Pentapetalae</taxon>
        <taxon>rosids</taxon>
        <taxon>malvids</taxon>
        <taxon>Myrtales</taxon>
        <taxon>Lythraceae</taxon>
        <taxon>Punica</taxon>
    </lineage>
</organism>
<keyword evidence="3" id="KW-1185">Reference proteome</keyword>
<evidence type="ECO:0000313" key="2">
    <source>
        <dbReference type="EMBL" id="PKI39023.1"/>
    </source>
</evidence>
<evidence type="ECO:0008006" key="4">
    <source>
        <dbReference type="Google" id="ProtNLM"/>
    </source>
</evidence>
<keyword evidence="1" id="KW-0732">Signal</keyword>
<name>A0A2I0I5D1_PUNGR</name>
<dbReference type="AlphaFoldDB" id="A0A2I0I5D1"/>
<reference evidence="2 3" key="1">
    <citation type="submission" date="2017-11" db="EMBL/GenBank/DDBJ databases">
        <title>De-novo sequencing of pomegranate (Punica granatum L.) genome.</title>
        <authorList>
            <person name="Akparov Z."/>
            <person name="Amiraslanov A."/>
            <person name="Hajiyeva S."/>
            <person name="Abbasov M."/>
            <person name="Kaur K."/>
            <person name="Hamwieh A."/>
            <person name="Solovyev V."/>
            <person name="Salamov A."/>
            <person name="Braich B."/>
            <person name="Kosarev P."/>
            <person name="Mahmoud A."/>
            <person name="Hajiyev E."/>
            <person name="Babayeva S."/>
            <person name="Izzatullayeva V."/>
            <person name="Mammadov A."/>
            <person name="Mammadov A."/>
            <person name="Sharifova S."/>
            <person name="Ojaghi J."/>
            <person name="Eynullazada K."/>
            <person name="Bayramov B."/>
            <person name="Abdulazimova A."/>
            <person name="Shahmuradov I."/>
        </authorList>
    </citation>
    <scope>NUCLEOTIDE SEQUENCE [LARGE SCALE GENOMIC DNA]</scope>
    <source>
        <strain evidence="3">cv. AG2017</strain>
        <tissue evidence="2">Leaf</tissue>
    </source>
</reference>
<feature type="chain" id="PRO_5014120840" description="Secreted protein" evidence="1">
    <location>
        <begin position="19"/>
        <end position="134"/>
    </location>
</feature>
<dbReference type="Proteomes" id="UP000233551">
    <property type="component" value="Unassembled WGS sequence"/>
</dbReference>
<sequence>MTIFPLGLRLVLTRCLQGYLSVLETSVLSVLSKQALYCLSGRVHLDSFRLCSGDMVDSFNMLEANLQFGTKQFDVLGDRCMLCSVEKGPRLFIRSGHDRSYCRCSIWEPVDQNRVLTACPALAACSSRGCSQRP</sequence>
<protein>
    <recommendedName>
        <fullName evidence="4">Secreted protein</fullName>
    </recommendedName>
</protein>
<proteinExistence type="predicted"/>
<gene>
    <name evidence="2" type="ORF">CRG98_040589</name>
</gene>
<accession>A0A2I0I5D1</accession>
<evidence type="ECO:0000256" key="1">
    <source>
        <dbReference type="SAM" id="SignalP"/>
    </source>
</evidence>
<comment type="caution">
    <text evidence="2">The sequence shown here is derived from an EMBL/GenBank/DDBJ whole genome shotgun (WGS) entry which is preliminary data.</text>
</comment>
<feature type="signal peptide" evidence="1">
    <location>
        <begin position="1"/>
        <end position="18"/>
    </location>
</feature>
<dbReference type="EMBL" id="PGOL01003923">
    <property type="protein sequence ID" value="PKI39023.1"/>
    <property type="molecule type" value="Genomic_DNA"/>
</dbReference>
<evidence type="ECO:0000313" key="3">
    <source>
        <dbReference type="Proteomes" id="UP000233551"/>
    </source>
</evidence>